<organism evidence="1 2">
    <name type="scientific">Rhizophagus clarus</name>
    <dbReference type="NCBI Taxonomy" id="94130"/>
    <lineage>
        <taxon>Eukaryota</taxon>
        <taxon>Fungi</taxon>
        <taxon>Fungi incertae sedis</taxon>
        <taxon>Mucoromycota</taxon>
        <taxon>Glomeromycotina</taxon>
        <taxon>Glomeromycetes</taxon>
        <taxon>Glomerales</taxon>
        <taxon>Glomeraceae</taxon>
        <taxon>Rhizophagus</taxon>
    </lineage>
</organism>
<comment type="caution">
    <text evidence="1">The sequence shown here is derived from an EMBL/GenBank/DDBJ whole genome shotgun (WGS) entry which is preliminary data.</text>
</comment>
<name>A0A8H3LWZ5_9GLOM</name>
<dbReference type="EMBL" id="BLAL01000252">
    <property type="protein sequence ID" value="GES96477.1"/>
    <property type="molecule type" value="Genomic_DNA"/>
</dbReference>
<accession>A0A8H3LWZ5</accession>
<evidence type="ECO:0000313" key="1">
    <source>
        <dbReference type="EMBL" id="GES96477.1"/>
    </source>
</evidence>
<reference evidence="1" key="1">
    <citation type="submission" date="2019-10" db="EMBL/GenBank/DDBJ databases">
        <title>Conservation and host-specific expression of non-tandemly repeated heterogenous ribosome RNA gene in arbuscular mycorrhizal fungi.</title>
        <authorList>
            <person name="Maeda T."/>
            <person name="Kobayashi Y."/>
            <person name="Nakagawa T."/>
            <person name="Ezawa T."/>
            <person name="Yamaguchi K."/>
            <person name="Bino T."/>
            <person name="Nishimoto Y."/>
            <person name="Shigenobu S."/>
            <person name="Kawaguchi M."/>
        </authorList>
    </citation>
    <scope>NUCLEOTIDE SEQUENCE</scope>
    <source>
        <strain evidence="1">HR1</strain>
    </source>
</reference>
<protein>
    <submittedName>
        <fullName evidence="1">Uncharacterized protein</fullName>
    </submittedName>
</protein>
<gene>
    <name evidence="1" type="ORF">RCL2_002310600</name>
</gene>
<dbReference type="Proteomes" id="UP000615446">
    <property type="component" value="Unassembled WGS sequence"/>
</dbReference>
<proteinExistence type="predicted"/>
<evidence type="ECO:0000313" key="2">
    <source>
        <dbReference type="Proteomes" id="UP000615446"/>
    </source>
</evidence>
<dbReference type="AlphaFoldDB" id="A0A8H3LWZ5"/>
<sequence>MNLPNDMIATAFFLKENLTKFLIPLRIKAFKEVKNLNGTYKMINYFKLSCQQAKDPSTGKANNKLSTSTSKSFKTSESNCLVATGFNCIFIRSLKKDSGKSSTRRKADEKIKIMKTTKKQSKGPSFLKKLSKKQLHAKIMEIKKVLIDFI</sequence>